<accession>A0AC61DAX0</accession>
<gene>
    <name evidence="1" type="primary">csrA</name>
    <name evidence="1" type="ORF">CS063_13410</name>
</gene>
<dbReference type="Proteomes" id="UP000224460">
    <property type="component" value="Unassembled WGS sequence"/>
</dbReference>
<protein>
    <submittedName>
        <fullName evidence="1">Carbon storage regulator</fullName>
    </submittedName>
</protein>
<proteinExistence type="predicted"/>
<sequence>MLALTRKKDEAIIIDGNIEIKILDVQGDKVKIGISAPKDVSIYREELYNLVKASNEGAHEVTATNKDVLTNLKTLIKK</sequence>
<reference evidence="1" key="1">
    <citation type="submission" date="2017-10" db="EMBL/GenBank/DDBJ databases">
        <title>Genome sequence of cellulolytic Lachnospiraceae bacterium XHS1971 isolated from hotspring sediment.</title>
        <authorList>
            <person name="Vasudevan G."/>
            <person name="Joshi A.J."/>
            <person name="Hivarkar S."/>
            <person name="Lanjekar V.B."/>
            <person name="Dhakephalkar P.K."/>
            <person name="Dagar S."/>
        </authorList>
    </citation>
    <scope>NUCLEOTIDE SEQUENCE</scope>
    <source>
        <strain evidence="1">XHS1971</strain>
    </source>
</reference>
<evidence type="ECO:0000313" key="1">
    <source>
        <dbReference type="EMBL" id="PHV69831.1"/>
    </source>
</evidence>
<name>A0AC61DAX0_9FIRM</name>
<evidence type="ECO:0000313" key="2">
    <source>
        <dbReference type="Proteomes" id="UP000224460"/>
    </source>
</evidence>
<comment type="caution">
    <text evidence="1">The sequence shown here is derived from an EMBL/GenBank/DDBJ whole genome shotgun (WGS) entry which is preliminary data.</text>
</comment>
<dbReference type="EMBL" id="PEDL01000017">
    <property type="protein sequence ID" value="PHV69831.1"/>
    <property type="molecule type" value="Genomic_DNA"/>
</dbReference>
<keyword evidence="2" id="KW-1185">Reference proteome</keyword>
<organism evidence="1 2">
    <name type="scientific">Sporanaerobium hydrogeniformans</name>
    <dbReference type="NCBI Taxonomy" id="3072179"/>
    <lineage>
        <taxon>Bacteria</taxon>
        <taxon>Bacillati</taxon>
        <taxon>Bacillota</taxon>
        <taxon>Clostridia</taxon>
        <taxon>Lachnospirales</taxon>
        <taxon>Lachnospiraceae</taxon>
        <taxon>Sporanaerobium</taxon>
    </lineage>
</organism>